<gene>
    <name evidence="3" type="ORF">V6N12_042568</name>
</gene>
<dbReference type="PANTHER" id="PTHR31286:SF173">
    <property type="entry name" value="DUF4283 DOMAIN-CONTAINING PROTEIN"/>
    <property type="match status" value="1"/>
</dbReference>
<dbReference type="InterPro" id="IPR040256">
    <property type="entry name" value="At4g02000-like"/>
</dbReference>
<comment type="caution">
    <text evidence="3">The sequence shown here is derived from an EMBL/GenBank/DDBJ whole genome shotgun (WGS) entry which is preliminary data.</text>
</comment>
<accession>A0ABR2EFL3</accession>
<feature type="domain" description="DUF4283" evidence="2">
    <location>
        <begin position="54"/>
        <end position="92"/>
    </location>
</feature>
<dbReference type="Proteomes" id="UP001472677">
    <property type="component" value="Unassembled WGS sequence"/>
</dbReference>
<dbReference type="PANTHER" id="PTHR31286">
    <property type="entry name" value="GLYCINE-RICH CELL WALL STRUCTURAL PROTEIN 1.8-LIKE"/>
    <property type="match status" value="1"/>
</dbReference>
<organism evidence="3 4">
    <name type="scientific">Hibiscus sabdariffa</name>
    <name type="common">roselle</name>
    <dbReference type="NCBI Taxonomy" id="183260"/>
    <lineage>
        <taxon>Eukaryota</taxon>
        <taxon>Viridiplantae</taxon>
        <taxon>Streptophyta</taxon>
        <taxon>Embryophyta</taxon>
        <taxon>Tracheophyta</taxon>
        <taxon>Spermatophyta</taxon>
        <taxon>Magnoliopsida</taxon>
        <taxon>eudicotyledons</taxon>
        <taxon>Gunneridae</taxon>
        <taxon>Pentapetalae</taxon>
        <taxon>rosids</taxon>
        <taxon>malvids</taxon>
        <taxon>Malvales</taxon>
        <taxon>Malvaceae</taxon>
        <taxon>Malvoideae</taxon>
        <taxon>Hibiscus</taxon>
    </lineage>
</organism>
<proteinExistence type="predicted"/>
<evidence type="ECO:0000313" key="4">
    <source>
        <dbReference type="Proteomes" id="UP001472677"/>
    </source>
</evidence>
<evidence type="ECO:0000256" key="1">
    <source>
        <dbReference type="SAM" id="MobiDB-lite"/>
    </source>
</evidence>
<name>A0ABR2EFL3_9ROSI</name>
<feature type="region of interest" description="Disordered" evidence="1">
    <location>
        <begin position="347"/>
        <end position="376"/>
    </location>
</feature>
<reference evidence="3 4" key="1">
    <citation type="journal article" date="2024" name="G3 (Bethesda)">
        <title>Genome assembly of Hibiscus sabdariffa L. provides insights into metabolisms of medicinal natural products.</title>
        <authorList>
            <person name="Kim T."/>
        </authorList>
    </citation>
    <scope>NUCLEOTIDE SEQUENCE [LARGE SCALE GENOMIC DNA]</scope>
    <source>
        <strain evidence="3">TK-2024</strain>
        <tissue evidence="3">Old leaves</tissue>
    </source>
</reference>
<sequence length="376" mass="41518">MNTEEDLYSLDDDGIDLLDDDVWFGEVDCIPFIKFFDRVQKLALKSLDLTLVVKFLVKFTARSEYLNVLKEGPWTIIGHYLIVESWSIDFSTLQSYPSCIMAWVCLTGLPITCYKHSLLKAIGFCIGSVVKIDFHSDNGSRGYNWLSMNLFPLFFVCGTYGHVQDLCLKSAPPVPDATLTDSFVSPPNRVLNLHPNLMDPGWLWRGIHDPSHADPTNVPHTHTTQVIDKASLSEHPGKTKTTTKNTTTTRETYEISLGSTSFPISPSSIVRPGGSHANRQSKNEGMGVFLNPNKHSAVTMAADGNPALPSNSLALIPNPKNARRSFVELGNPTTPSSVNVIFRRPSSPSGLLSESHHALDSSPNAHHTDDWVDMVD</sequence>
<dbReference type="InterPro" id="IPR025558">
    <property type="entry name" value="DUF4283"/>
</dbReference>
<evidence type="ECO:0000259" key="2">
    <source>
        <dbReference type="Pfam" id="PF14111"/>
    </source>
</evidence>
<feature type="region of interest" description="Disordered" evidence="1">
    <location>
        <begin position="264"/>
        <end position="284"/>
    </location>
</feature>
<protein>
    <recommendedName>
        <fullName evidence="2">DUF4283 domain-containing protein</fullName>
    </recommendedName>
</protein>
<dbReference type="Pfam" id="PF14111">
    <property type="entry name" value="DUF4283"/>
    <property type="match status" value="1"/>
</dbReference>
<keyword evidence="4" id="KW-1185">Reference proteome</keyword>
<evidence type="ECO:0000313" key="3">
    <source>
        <dbReference type="EMBL" id="KAK8559289.1"/>
    </source>
</evidence>
<dbReference type="EMBL" id="JBBPBM010000015">
    <property type="protein sequence ID" value="KAK8559289.1"/>
    <property type="molecule type" value="Genomic_DNA"/>
</dbReference>